<evidence type="ECO:0000313" key="2">
    <source>
        <dbReference type="EMBL" id="THU94785.1"/>
    </source>
</evidence>
<reference evidence="2 3" key="1">
    <citation type="journal article" date="2019" name="Nat. Ecol. Evol.">
        <title>Megaphylogeny resolves global patterns of mushroom evolution.</title>
        <authorList>
            <person name="Varga T."/>
            <person name="Krizsan K."/>
            <person name="Foldi C."/>
            <person name="Dima B."/>
            <person name="Sanchez-Garcia M."/>
            <person name="Sanchez-Ramirez S."/>
            <person name="Szollosi G.J."/>
            <person name="Szarkandi J.G."/>
            <person name="Papp V."/>
            <person name="Albert L."/>
            <person name="Andreopoulos W."/>
            <person name="Angelini C."/>
            <person name="Antonin V."/>
            <person name="Barry K.W."/>
            <person name="Bougher N.L."/>
            <person name="Buchanan P."/>
            <person name="Buyck B."/>
            <person name="Bense V."/>
            <person name="Catcheside P."/>
            <person name="Chovatia M."/>
            <person name="Cooper J."/>
            <person name="Damon W."/>
            <person name="Desjardin D."/>
            <person name="Finy P."/>
            <person name="Geml J."/>
            <person name="Haridas S."/>
            <person name="Hughes K."/>
            <person name="Justo A."/>
            <person name="Karasinski D."/>
            <person name="Kautmanova I."/>
            <person name="Kiss B."/>
            <person name="Kocsube S."/>
            <person name="Kotiranta H."/>
            <person name="LaButti K.M."/>
            <person name="Lechner B.E."/>
            <person name="Liimatainen K."/>
            <person name="Lipzen A."/>
            <person name="Lukacs Z."/>
            <person name="Mihaltcheva S."/>
            <person name="Morgado L.N."/>
            <person name="Niskanen T."/>
            <person name="Noordeloos M.E."/>
            <person name="Ohm R.A."/>
            <person name="Ortiz-Santana B."/>
            <person name="Ovrebo C."/>
            <person name="Racz N."/>
            <person name="Riley R."/>
            <person name="Savchenko A."/>
            <person name="Shiryaev A."/>
            <person name="Soop K."/>
            <person name="Spirin V."/>
            <person name="Szebenyi C."/>
            <person name="Tomsovsky M."/>
            <person name="Tulloss R.E."/>
            <person name="Uehling J."/>
            <person name="Grigoriev I.V."/>
            <person name="Vagvolgyi C."/>
            <person name="Papp T."/>
            <person name="Martin F.M."/>
            <person name="Miettinen O."/>
            <person name="Hibbett D.S."/>
            <person name="Nagy L.G."/>
        </authorList>
    </citation>
    <scope>NUCLEOTIDE SEQUENCE [LARGE SCALE GENOMIC DNA]</scope>
    <source>
        <strain evidence="2 3">CBS 962.96</strain>
    </source>
</reference>
<proteinExistence type="predicted"/>
<evidence type="ECO:0000313" key="3">
    <source>
        <dbReference type="Proteomes" id="UP000297245"/>
    </source>
</evidence>
<organism evidence="2 3">
    <name type="scientific">Dendrothele bispora (strain CBS 962.96)</name>
    <dbReference type="NCBI Taxonomy" id="1314807"/>
    <lineage>
        <taxon>Eukaryota</taxon>
        <taxon>Fungi</taxon>
        <taxon>Dikarya</taxon>
        <taxon>Basidiomycota</taxon>
        <taxon>Agaricomycotina</taxon>
        <taxon>Agaricomycetes</taxon>
        <taxon>Agaricomycetidae</taxon>
        <taxon>Agaricales</taxon>
        <taxon>Agaricales incertae sedis</taxon>
        <taxon>Dendrothele</taxon>
    </lineage>
</organism>
<accession>A0A4V4HFF9</accession>
<sequence length="327" mass="36968">MFSLWNRSLSRGKRRKQGQRTSYQSKEPVRSHCVHRVKLDVRRLSPSANLESFPVLVHVFHVYPEARSREKTTQAHKLCTATQWRMHEPGSFAISIRSSSIGSVITRTKSSIQTGIEKGVICAASVLEFNLDLERSKLVEEDEAERRRLEEDVEAERKRPLAETESDFLRFAPSLFSSSRSEEDEKAEGELLFVDEVKSFWAGVAGVAGIGVTARLGSSNLSIYFLLELRFILFVHNSIIPMIMRTMKPSTRPVTSSWWALFASDSGESEDEDEPKIEEVDRDEEALHTKLYFGSAKVQTLFDTSVTQVYVTATQISRLGEICVAVT</sequence>
<dbReference type="AlphaFoldDB" id="A0A4V4HFF9"/>
<gene>
    <name evidence="2" type="ORF">K435DRAFT_798629</name>
</gene>
<name>A0A4V4HFF9_DENBC</name>
<dbReference type="EMBL" id="ML179215">
    <property type="protein sequence ID" value="THU94785.1"/>
    <property type="molecule type" value="Genomic_DNA"/>
</dbReference>
<evidence type="ECO:0000256" key="1">
    <source>
        <dbReference type="SAM" id="MobiDB-lite"/>
    </source>
</evidence>
<feature type="region of interest" description="Disordered" evidence="1">
    <location>
        <begin position="1"/>
        <end position="29"/>
    </location>
</feature>
<keyword evidence="3" id="KW-1185">Reference proteome</keyword>
<protein>
    <submittedName>
        <fullName evidence="2">Uncharacterized protein</fullName>
    </submittedName>
</protein>
<dbReference type="Proteomes" id="UP000297245">
    <property type="component" value="Unassembled WGS sequence"/>
</dbReference>